<keyword evidence="2" id="KW-1185">Reference proteome</keyword>
<comment type="caution">
    <text evidence="1">The sequence shown here is derived from an EMBL/GenBank/DDBJ whole genome shotgun (WGS) entry which is preliminary data.</text>
</comment>
<organism evidence="1 2">
    <name type="scientific">Boeremia exigua</name>
    <dbReference type="NCBI Taxonomy" id="749465"/>
    <lineage>
        <taxon>Eukaryota</taxon>
        <taxon>Fungi</taxon>
        <taxon>Dikarya</taxon>
        <taxon>Ascomycota</taxon>
        <taxon>Pezizomycotina</taxon>
        <taxon>Dothideomycetes</taxon>
        <taxon>Pleosporomycetidae</taxon>
        <taxon>Pleosporales</taxon>
        <taxon>Pleosporineae</taxon>
        <taxon>Didymellaceae</taxon>
        <taxon>Boeremia</taxon>
    </lineage>
</organism>
<dbReference type="EMBL" id="JAPHNI010000123">
    <property type="protein sequence ID" value="KAJ8115773.1"/>
    <property type="molecule type" value="Genomic_DNA"/>
</dbReference>
<accession>A0ACC2IKP7</accession>
<proteinExistence type="predicted"/>
<gene>
    <name evidence="1" type="ORF">OPT61_g2666</name>
</gene>
<protein>
    <submittedName>
        <fullName evidence="1">Uncharacterized protein</fullName>
    </submittedName>
</protein>
<name>A0ACC2IKP7_9PLEO</name>
<dbReference type="Proteomes" id="UP001153331">
    <property type="component" value="Unassembled WGS sequence"/>
</dbReference>
<evidence type="ECO:0000313" key="1">
    <source>
        <dbReference type="EMBL" id="KAJ8115773.1"/>
    </source>
</evidence>
<reference evidence="1" key="1">
    <citation type="submission" date="2022-11" db="EMBL/GenBank/DDBJ databases">
        <title>Genome Sequence of Boeremia exigua.</title>
        <authorList>
            <person name="Buettner E."/>
        </authorList>
    </citation>
    <scope>NUCLEOTIDE SEQUENCE</scope>
    <source>
        <strain evidence="1">CU02</strain>
    </source>
</reference>
<evidence type="ECO:0000313" key="2">
    <source>
        <dbReference type="Proteomes" id="UP001153331"/>
    </source>
</evidence>
<sequence length="158" mass="16699">MQHSVPHPPNPQPELPVGEHDRVNHLNLQGRLRPAQDGPVAPDNDAAPVPLSHPHSESPTNLLSPINLESPTNLLSPISLLSPIDLGSLVNATDGGTPTNSPIDPQDVNNAAVSDLDTFFDHGDQSDDFPSELSTCTQLESPASELGDACERGFGVQL</sequence>